<comment type="caution">
    <text evidence="2">The sequence shown here is derived from an EMBL/GenBank/DDBJ whole genome shotgun (WGS) entry which is preliminary data.</text>
</comment>
<feature type="compositionally biased region" description="Acidic residues" evidence="1">
    <location>
        <begin position="268"/>
        <end position="277"/>
    </location>
</feature>
<evidence type="ECO:0000313" key="3">
    <source>
        <dbReference type="Proteomes" id="UP001419084"/>
    </source>
</evidence>
<accession>A0ABQ5MA40</accession>
<gene>
    <name evidence="2" type="ORF">LAD12857_35320</name>
</gene>
<protein>
    <recommendedName>
        <fullName evidence="4">DUF3849 domain-containing protein</fullName>
    </recommendedName>
</protein>
<evidence type="ECO:0000313" key="2">
    <source>
        <dbReference type="EMBL" id="GLB31609.1"/>
    </source>
</evidence>
<dbReference type="RefSeq" id="WP_170823086.1">
    <property type="nucleotide sequence ID" value="NZ_BRPJ01000074.1"/>
</dbReference>
<evidence type="ECO:0008006" key="4">
    <source>
        <dbReference type="Google" id="ProtNLM"/>
    </source>
</evidence>
<feature type="region of interest" description="Disordered" evidence="1">
    <location>
        <begin position="253"/>
        <end position="277"/>
    </location>
</feature>
<sequence>MHHQPSGESIWGNINTCMEIALDIYMIIAEDENGIEHHGVMARKSTAEKNLSPKAVSMAEQDGEWLCYDENTKDIPMYEVLQRRVAACKKIESAALKEMAEIKRDGKLSLTDYFGECLPPTQTQHGPVADMLYIRNGIYFTQDGNEMQFAVHEAVADNYMSAMAAEFGRRQGDYLFYDLATCAVALNELKNVFDEADALIVSEDSLYATLQKHFPAYTSVYNEMMQEEYQIPDVDGPTELFLQVQLEAVMSAGDKSQPAHEAEHSESDFNEEVGYEI</sequence>
<dbReference type="Proteomes" id="UP001419084">
    <property type="component" value="Unassembled WGS sequence"/>
</dbReference>
<evidence type="ECO:0000256" key="1">
    <source>
        <dbReference type="SAM" id="MobiDB-lite"/>
    </source>
</evidence>
<organism evidence="2 3">
    <name type="scientific">Lacrimispora amygdalina</name>
    <dbReference type="NCBI Taxonomy" id="253257"/>
    <lineage>
        <taxon>Bacteria</taxon>
        <taxon>Bacillati</taxon>
        <taxon>Bacillota</taxon>
        <taxon>Clostridia</taxon>
        <taxon>Lachnospirales</taxon>
        <taxon>Lachnospiraceae</taxon>
        <taxon>Lacrimispora</taxon>
    </lineage>
</organism>
<feature type="compositionally biased region" description="Basic and acidic residues" evidence="1">
    <location>
        <begin position="257"/>
        <end position="267"/>
    </location>
</feature>
<reference evidence="2 3" key="1">
    <citation type="journal article" date="2024" name="Int. J. Syst. Evol. Microbiol.">
        <title>Lacrimispora brassicae sp. nov. isolated from fermented cabbage, and proposal of Clostridium indicum Gundawar et al. 2019 and Clostridium methoxybenzovorans Mechichi et al. 1999 as heterotypic synonyms of Lacrimispora amygdalina (Parshina et al. 2003) Haas and Blanchard 2020 and Lacrimispora indolis (McClung and McCoy 1957) Haas and Blanchard 2020, respectively.</title>
        <authorList>
            <person name="Kobayashi H."/>
            <person name="Tanizawa Y."/>
            <person name="Sakamoto M."/>
            <person name="Ohkuma M."/>
            <person name="Tohno M."/>
        </authorList>
    </citation>
    <scope>NUCLEOTIDE SEQUENCE [LARGE SCALE GENOMIC DNA]</scope>
    <source>
        <strain evidence="2 3">DSM 12857</strain>
    </source>
</reference>
<keyword evidence="3" id="KW-1185">Reference proteome</keyword>
<name>A0ABQ5MA40_9FIRM</name>
<proteinExistence type="predicted"/>
<dbReference type="EMBL" id="BRPJ01000074">
    <property type="protein sequence ID" value="GLB31609.1"/>
    <property type="molecule type" value="Genomic_DNA"/>
</dbReference>